<keyword evidence="2" id="KW-0472">Membrane</keyword>
<feature type="chain" id="PRO_5022863535" evidence="3">
    <location>
        <begin position="25"/>
        <end position="588"/>
    </location>
</feature>
<dbReference type="Pfam" id="PF09972">
    <property type="entry name" value="DUF2207"/>
    <property type="match status" value="1"/>
</dbReference>
<dbReference type="InterPro" id="IPR018702">
    <property type="entry name" value="DUF2207"/>
</dbReference>
<evidence type="ECO:0000259" key="5">
    <source>
        <dbReference type="Pfam" id="PF20990"/>
    </source>
</evidence>
<feature type="transmembrane region" description="Helical" evidence="2">
    <location>
        <begin position="398"/>
        <end position="420"/>
    </location>
</feature>
<feature type="region of interest" description="Disordered" evidence="1">
    <location>
        <begin position="568"/>
        <end position="588"/>
    </location>
</feature>
<name>A0A5C8UTJ0_9MICO</name>
<evidence type="ECO:0000313" key="7">
    <source>
        <dbReference type="Proteomes" id="UP000321379"/>
    </source>
</evidence>
<feature type="transmembrane region" description="Helical" evidence="2">
    <location>
        <begin position="237"/>
        <end position="260"/>
    </location>
</feature>
<proteinExistence type="predicted"/>
<feature type="signal peptide" evidence="3">
    <location>
        <begin position="1"/>
        <end position="24"/>
    </location>
</feature>
<evidence type="ECO:0000259" key="4">
    <source>
        <dbReference type="Pfam" id="PF09972"/>
    </source>
</evidence>
<evidence type="ECO:0000256" key="3">
    <source>
        <dbReference type="SAM" id="SignalP"/>
    </source>
</evidence>
<keyword evidence="2" id="KW-0812">Transmembrane</keyword>
<dbReference type="EMBL" id="VRMG01000004">
    <property type="protein sequence ID" value="TXN31914.1"/>
    <property type="molecule type" value="Genomic_DNA"/>
</dbReference>
<dbReference type="Proteomes" id="UP000321379">
    <property type="component" value="Unassembled WGS sequence"/>
</dbReference>
<evidence type="ECO:0000256" key="2">
    <source>
        <dbReference type="SAM" id="Phobius"/>
    </source>
</evidence>
<feature type="domain" description="DUF2207" evidence="4">
    <location>
        <begin position="49"/>
        <end position="220"/>
    </location>
</feature>
<dbReference type="Pfam" id="PF20990">
    <property type="entry name" value="DUF2207_C"/>
    <property type="match status" value="1"/>
</dbReference>
<keyword evidence="2" id="KW-1133">Transmembrane helix</keyword>
<dbReference type="RefSeq" id="WP_147782163.1">
    <property type="nucleotide sequence ID" value="NZ_VRMG01000004.1"/>
</dbReference>
<comment type="caution">
    <text evidence="6">The sequence shown here is derived from an EMBL/GenBank/DDBJ whole genome shotgun (WGS) entry which is preliminary data.</text>
</comment>
<dbReference type="InterPro" id="IPR048389">
    <property type="entry name" value="YciQ-like_C"/>
</dbReference>
<protein>
    <submittedName>
        <fullName evidence="6">DUF2207 domain-containing protein</fullName>
    </submittedName>
</protein>
<keyword evidence="3" id="KW-0732">Signal</keyword>
<feature type="domain" description="Predicted membrane protein YciQ-like C-terminal" evidence="5">
    <location>
        <begin position="275"/>
        <end position="523"/>
    </location>
</feature>
<accession>A0A5C8UTJ0</accession>
<feature type="transmembrane region" description="Helical" evidence="2">
    <location>
        <begin position="426"/>
        <end position="449"/>
    </location>
</feature>
<keyword evidence="7" id="KW-1185">Reference proteome</keyword>
<evidence type="ECO:0000313" key="6">
    <source>
        <dbReference type="EMBL" id="TXN31914.1"/>
    </source>
</evidence>
<dbReference type="AlphaFoldDB" id="A0A5C8UTJ0"/>
<gene>
    <name evidence="6" type="ORF">FVP33_03050</name>
</gene>
<evidence type="ECO:0000256" key="1">
    <source>
        <dbReference type="SAM" id="MobiDB-lite"/>
    </source>
</evidence>
<organism evidence="6 7">
    <name type="scientific">Lacisediminihabitans profunda</name>
    <dbReference type="NCBI Taxonomy" id="2594790"/>
    <lineage>
        <taxon>Bacteria</taxon>
        <taxon>Bacillati</taxon>
        <taxon>Actinomycetota</taxon>
        <taxon>Actinomycetes</taxon>
        <taxon>Micrococcales</taxon>
        <taxon>Microbacteriaceae</taxon>
        <taxon>Lacisediminihabitans</taxon>
    </lineage>
</organism>
<reference evidence="6 7" key="1">
    <citation type="submission" date="2019-08" db="EMBL/GenBank/DDBJ databases">
        <title>Bacterial whole genome sequence for Glaciihabitans sp. CHu50b-6-2.</title>
        <authorList>
            <person name="Jin L."/>
        </authorList>
    </citation>
    <scope>NUCLEOTIDE SEQUENCE [LARGE SCALE GENOMIC DNA]</scope>
    <source>
        <strain evidence="6 7">CHu50b-6-2</strain>
    </source>
</reference>
<sequence length="588" mass="61518">MKRLIVTAMLAAAILLGVAAPASAGVDDFSFSSFDGQYTLGRDDAGRSVLTVVETLVAVFPQTDQNHGIRRELVDTYDGHPTDLAIASVTDGNGRPRGFTTKSNNEFLDVTIAADSFVHGSQTYVITYTQHNVTRYFADTKADEFYWDTNGTGWAQPFGEVTATVHLAPSLLPRLTGKADAASGVAGATGPATIARTDDGFAFTAKNLGPRQNLTFAIGFAPGTFTPRDSGFFAAPWPSLSLLGALGAIAAAIGAIVLRLTRLRDAPGRGIIIPEYLPPKGVPLLLSSTIAGKAAKANPAQILDLAVSGRLRVLEVEPTGFSSKPGFALEFITAKGANPDETEFLHALFGDSLTPGEQRTLKKPDQRAVKRITALMRRVRSDATSDGYRRRLPAARMFLVVAASVAAGAVSFLFGALALGDAVGGIAPGVFIGVGILGFVVTVVAVSHVPLEPRGAELREYLKGLDMYISLAEADRLRYLQSPQGAERAPIATDDKAQLVKLNERLLPYAVLFGNEKEWARELGRYYEELGQQPTWYAGRSAFNAALFANSIGSVSVSASSAYSASSGGSGGGAVSGGGGGGGGGGGV</sequence>